<dbReference type="Proteomes" id="UP001367316">
    <property type="component" value="Unassembled WGS sequence"/>
</dbReference>
<feature type="compositionally biased region" description="Low complexity" evidence="1">
    <location>
        <begin position="98"/>
        <end position="118"/>
    </location>
</feature>
<reference evidence="2 3" key="1">
    <citation type="submission" date="2024-04" db="EMBL/GenBank/DDBJ databases">
        <title>Phyllosticta paracitricarpa is synonymous to the EU quarantine fungus P. citricarpa based on phylogenomic analyses.</title>
        <authorList>
            <consortium name="Lawrence Berkeley National Laboratory"/>
            <person name="Van ingen-buijs V.A."/>
            <person name="Van westerhoven A.C."/>
            <person name="Haridas S."/>
            <person name="Skiadas P."/>
            <person name="Martin F."/>
            <person name="Groenewald J.Z."/>
            <person name="Crous P.W."/>
            <person name="Seidl M.F."/>
        </authorList>
    </citation>
    <scope>NUCLEOTIDE SEQUENCE [LARGE SCALE GENOMIC DNA]</scope>
    <source>
        <strain evidence="2 3">CBS 141358</strain>
    </source>
</reference>
<keyword evidence="3" id="KW-1185">Reference proteome</keyword>
<gene>
    <name evidence="2" type="ORF">JOL62DRAFT_622657</name>
</gene>
<evidence type="ECO:0000313" key="3">
    <source>
        <dbReference type="Proteomes" id="UP001367316"/>
    </source>
</evidence>
<organism evidence="2 3">
    <name type="scientific">Phyllosticta paracitricarpa</name>
    <dbReference type="NCBI Taxonomy" id="2016321"/>
    <lineage>
        <taxon>Eukaryota</taxon>
        <taxon>Fungi</taxon>
        <taxon>Dikarya</taxon>
        <taxon>Ascomycota</taxon>
        <taxon>Pezizomycotina</taxon>
        <taxon>Dothideomycetes</taxon>
        <taxon>Dothideomycetes incertae sedis</taxon>
        <taxon>Botryosphaeriales</taxon>
        <taxon>Phyllostictaceae</taxon>
        <taxon>Phyllosticta</taxon>
    </lineage>
</organism>
<proteinExistence type="predicted"/>
<protein>
    <submittedName>
        <fullName evidence="2">Uncharacterized protein</fullName>
    </submittedName>
</protein>
<feature type="region of interest" description="Disordered" evidence="1">
    <location>
        <begin position="94"/>
        <end position="118"/>
    </location>
</feature>
<evidence type="ECO:0000313" key="2">
    <source>
        <dbReference type="EMBL" id="KAK7609890.1"/>
    </source>
</evidence>
<comment type="caution">
    <text evidence="2">The sequence shown here is derived from an EMBL/GenBank/DDBJ whole genome shotgun (WGS) entry which is preliminary data.</text>
</comment>
<evidence type="ECO:0000256" key="1">
    <source>
        <dbReference type="SAM" id="MobiDB-lite"/>
    </source>
</evidence>
<sequence length="167" mass="17539">MTTEPATLTQSFHVSLDTPLNRPLEVSSLLQNLNFIETYLYLLLWLETPQAIMQIAEILSDLDTLRVCEPPAALALVSASTTTTYPFPAPSIAAATKQSDTTSGSQQQQGDGAGANAGAVVDDDADLKRAKDLIALHELFKGEGGGAGKMAKLGKARDLVQAAVAGL</sequence>
<accession>A0ABR1N3Z2</accession>
<dbReference type="EMBL" id="JBBPBF010000020">
    <property type="protein sequence ID" value="KAK7609890.1"/>
    <property type="molecule type" value="Genomic_DNA"/>
</dbReference>
<name>A0ABR1N3Z2_9PEZI</name>